<feature type="region of interest" description="Disordered" evidence="5">
    <location>
        <begin position="1"/>
        <end position="25"/>
    </location>
</feature>
<feature type="domain" description="UBC core" evidence="6">
    <location>
        <begin position="1060"/>
        <end position="1235"/>
    </location>
</feature>
<gene>
    <name evidence="7" type="ORF">D9757_001167</name>
</gene>
<keyword evidence="2" id="KW-0808">Transferase</keyword>
<dbReference type="Proteomes" id="UP000518752">
    <property type="component" value="Unassembled WGS sequence"/>
</dbReference>
<feature type="compositionally biased region" description="Acidic residues" evidence="5">
    <location>
        <begin position="978"/>
        <end position="989"/>
    </location>
</feature>
<feature type="region of interest" description="Disordered" evidence="5">
    <location>
        <begin position="174"/>
        <end position="194"/>
    </location>
</feature>
<accession>A0A8H5I0V9</accession>
<keyword evidence="1" id="KW-0328">Glycosyltransferase</keyword>
<protein>
    <recommendedName>
        <fullName evidence="6">UBC core domain-containing protein</fullName>
    </recommendedName>
</protein>
<evidence type="ECO:0000256" key="2">
    <source>
        <dbReference type="ARBA" id="ARBA00022679"/>
    </source>
</evidence>
<dbReference type="OrthoDB" id="109543at2759"/>
<dbReference type="PROSITE" id="PS50127">
    <property type="entry name" value="UBC_2"/>
    <property type="match status" value="1"/>
</dbReference>
<dbReference type="PANTHER" id="PTHR21328">
    <property type="entry name" value="POLY ADP-RIBOSE POLYMERASE FAMILY, MEMBER PARP"/>
    <property type="match status" value="1"/>
</dbReference>
<dbReference type="InterPro" id="IPR051838">
    <property type="entry name" value="ARTD_PARP"/>
</dbReference>
<sequence length="1235" mass="136609">MSPIEGPTFSTQWGRLSPSPNTRDQDLRAEKTLVLDLMEILTSASTSPTSLIKDLAAKNANLKGRRRFNADLEDLKTACTQGLGFVAHGLALKGDDEGTLVAKIATAAGEHVLSLNIMLSDATDYPKTHNCFSYALDSEIATNIQSVIENIASLPSSPIVETMEKVLGNLARSMTSGSVESDAEDAEDDDDDDEENYAVLSDDDIITGTVNLQTNVNMSRMQRDFLEIVTSEYRPGFISFGQDEFCISVSLSVIKLAESIPPRALMAWDRHLLSKSQHLVLLISGFHSTYPPDPSKLKFHVGLSGNYKPSKEHTREALRNFGLIANDAEEELRIAQEKAAAEAAASWVDSDTGEEEFEDLPAPPPKIEEEEEDDPERFDKFSLSGSLDSLMNDCFAKLVQMRRKFDLGWAGAEKLLSEVMKSQRPDEEVFRMKKLEIQSEDQAESDMIRKNTTVLPYDPLHRLPKEEVINWPLSAFSYLIRRLTLCTRYCIVCHNKLEIDYVALKPYVCDSKLCAYQYYSLNHGPSLEYEIIHKPETVDLLVSITYASAMEGALDEPLPVGMGLRVPPPDVSAIITAPTNGRYLPGVINVFTPPAQPSQVQPQAAQMGGPGMAVPDKDGLCDFDMLNVKQMRASIVEMLNSLPAVMLTQFVHTHRKHLERKVKAGRSRPKLVTMPEAADVLPAAWKVLRWCVGSCTAHLEELSSEEEAIKNIGAEWKQYRFSVGAPDAEAKFKAAVDEAQARNANAAQYPSLYAFHGSPLRNWHSIIRHGLWYKTITHGRAYGNGVYMAKEGEVSMGSYATGALASGWRKSKINPTNCVALVEVVNLPAEFVSSNPYFVVDKTHWLLVARSRYLLVKTHTDDKSAVSAATTATTANGVYSAVGTSTAIHAQIPMNSSTAAPLVRLDPAHPATLSRKPIQIPEPTFQLEILLQARKAETYEVDPDSEDRIVFDYTESENSQSRVNGVNSKGKGRQDDPMIIDDDDDEFDDGDIEMDFEYRPPTNVIRIAASLPSSSASAPSHQSRPKGPKARPADDWVHDAEYVREAVSKLMPPPELSTPGATMAVQKELKAMLKEQNGCNSFQELGWYMPEEFMGDNLFQWIVELHSFDEALPIAKDMKARKLNSIIFEIRFPPDYPLSPPFFRIITPRFLPFIQGGGGHVTGGGSICMDLLTSSGISSVLLQIKLAISNLDPRPARLAANWNLPYSVQESLQGFKRAAATHNWVVPQGIDKLVR</sequence>
<dbReference type="InterPro" id="IPR000608">
    <property type="entry name" value="UBC"/>
</dbReference>
<dbReference type="SUPFAM" id="SSF54495">
    <property type="entry name" value="UBC-like"/>
    <property type="match status" value="1"/>
</dbReference>
<keyword evidence="3" id="KW-0548">Nucleotidyltransferase</keyword>
<feature type="compositionally biased region" description="Low complexity" evidence="5">
    <location>
        <begin position="1011"/>
        <end position="1020"/>
    </location>
</feature>
<feature type="compositionally biased region" description="Acidic residues" evidence="5">
    <location>
        <begin position="181"/>
        <end position="194"/>
    </location>
</feature>
<feature type="region of interest" description="Disordered" evidence="5">
    <location>
        <begin position="344"/>
        <end position="376"/>
    </location>
</feature>
<evidence type="ECO:0000256" key="5">
    <source>
        <dbReference type="SAM" id="MobiDB-lite"/>
    </source>
</evidence>
<organism evidence="7 8">
    <name type="scientific">Collybiopsis confluens</name>
    <dbReference type="NCBI Taxonomy" id="2823264"/>
    <lineage>
        <taxon>Eukaryota</taxon>
        <taxon>Fungi</taxon>
        <taxon>Dikarya</taxon>
        <taxon>Basidiomycota</taxon>
        <taxon>Agaricomycotina</taxon>
        <taxon>Agaricomycetes</taxon>
        <taxon>Agaricomycetidae</taxon>
        <taxon>Agaricales</taxon>
        <taxon>Marasmiineae</taxon>
        <taxon>Omphalotaceae</taxon>
        <taxon>Collybiopsis</taxon>
    </lineage>
</organism>
<comment type="caution">
    <text evidence="7">The sequence shown here is derived from an EMBL/GenBank/DDBJ whole genome shotgun (WGS) entry which is preliminary data.</text>
</comment>
<feature type="compositionally biased region" description="Polar residues" evidence="5">
    <location>
        <begin position="8"/>
        <end position="22"/>
    </location>
</feature>
<evidence type="ECO:0000256" key="4">
    <source>
        <dbReference type="ARBA" id="ARBA00023027"/>
    </source>
</evidence>
<dbReference type="Gene3D" id="3.90.228.10">
    <property type="match status" value="1"/>
</dbReference>
<evidence type="ECO:0000313" key="8">
    <source>
        <dbReference type="Proteomes" id="UP000518752"/>
    </source>
</evidence>
<keyword evidence="8" id="KW-1185">Reference proteome</keyword>
<evidence type="ECO:0000259" key="6">
    <source>
        <dbReference type="PROSITE" id="PS50127"/>
    </source>
</evidence>
<dbReference type="AlphaFoldDB" id="A0A8H5I0V9"/>
<dbReference type="GO" id="GO:0003950">
    <property type="term" value="F:NAD+ poly-ADP-ribosyltransferase activity"/>
    <property type="evidence" value="ECO:0007669"/>
    <property type="project" value="InterPro"/>
</dbReference>
<dbReference type="InterPro" id="IPR012317">
    <property type="entry name" value="Poly(ADP-ribose)pol_cat_dom"/>
</dbReference>
<keyword evidence="4" id="KW-0520">NAD</keyword>
<evidence type="ECO:0000256" key="1">
    <source>
        <dbReference type="ARBA" id="ARBA00022676"/>
    </source>
</evidence>
<evidence type="ECO:0000313" key="7">
    <source>
        <dbReference type="EMBL" id="KAF5392983.1"/>
    </source>
</evidence>
<evidence type="ECO:0000256" key="3">
    <source>
        <dbReference type="ARBA" id="ARBA00022695"/>
    </source>
</evidence>
<feature type="compositionally biased region" description="Polar residues" evidence="5">
    <location>
        <begin position="956"/>
        <end position="967"/>
    </location>
</feature>
<dbReference type="Pfam" id="PF00644">
    <property type="entry name" value="PARP"/>
    <property type="match status" value="1"/>
</dbReference>
<dbReference type="CDD" id="cd23802">
    <property type="entry name" value="UBCc_UBE2Q"/>
    <property type="match status" value="1"/>
</dbReference>
<feature type="region of interest" description="Disordered" evidence="5">
    <location>
        <begin position="956"/>
        <end position="989"/>
    </location>
</feature>
<proteinExistence type="predicted"/>
<reference evidence="7 8" key="1">
    <citation type="journal article" date="2020" name="ISME J.">
        <title>Uncovering the hidden diversity of litter-decomposition mechanisms in mushroom-forming fungi.</title>
        <authorList>
            <person name="Floudas D."/>
            <person name="Bentzer J."/>
            <person name="Ahren D."/>
            <person name="Johansson T."/>
            <person name="Persson P."/>
            <person name="Tunlid A."/>
        </authorList>
    </citation>
    <scope>NUCLEOTIDE SEQUENCE [LARGE SCALE GENOMIC DNA]</scope>
    <source>
        <strain evidence="7 8">CBS 406.79</strain>
    </source>
</reference>
<dbReference type="SUPFAM" id="SSF56399">
    <property type="entry name" value="ADP-ribosylation"/>
    <property type="match status" value="1"/>
</dbReference>
<dbReference type="GO" id="GO:0016779">
    <property type="term" value="F:nucleotidyltransferase activity"/>
    <property type="evidence" value="ECO:0007669"/>
    <property type="project" value="UniProtKB-KW"/>
</dbReference>
<name>A0A8H5I0V9_9AGAR</name>
<dbReference type="EMBL" id="JAACJN010000003">
    <property type="protein sequence ID" value="KAF5392983.1"/>
    <property type="molecule type" value="Genomic_DNA"/>
</dbReference>
<dbReference type="InterPro" id="IPR016135">
    <property type="entry name" value="UBQ-conjugating_enzyme/RWD"/>
</dbReference>
<dbReference type="Gene3D" id="3.10.110.10">
    <property type="entry name" value="Ubiquitin Conjugating Enzyme"/>
    <property type="match status" value="1"/>
</dbReference>
<feature type="region of interest" description="Disordered" evidence="5">
    <location>
        <begin position="1011"/>
        <end position="1033"/>
    </location>
</feature>